<proteinExistence type="predicted"/>
<feature type="compositionally biased region" description="Polar residues" evidence="1">
    <location>
        <begin position="46"/>
        <end position="55"/>
    </location>
</feature>
<sequence>MKAAVVTAYGPPLDTWSFPTPEPAGEHEILVEVLPAGLHPRVRMQASGSHYTSADSGLPLVPGIDGVGRTPTAGSGTSCR</sequence>
<keyword evidence="3" id="KW-1185">Reference proteome</keyword>
<name>A0ABQ2VG50_9PSEU</name>
<accession>A0ABQ2VG50</accession>
<reference evidence="3" key="1">
    <citation type="journal article" date="2019" name="Int. J. Syst. Evol. Microbiol.">
        <title>The Global Catalogue of Microorganisms (GCM) 10K type strain sequencing project: providing services to taxonomists for standard genome sequencing and annotation.</title>
        <authorList>
            <consortium name="The Broad Institute Genomics Platform"/>
            <consortium name="The Broad Institute Genome Sequencing Center for Infectious Disease"/>
            <person name="Wu L."/>
            <person name="Ma J."/>
        </authorList>
    </citation>
    <scope>NUCLEOTIDE SEQUENCE [LARGE SCALE GENOMIC DNA]</scope>
    <source>
        <strain evidence="3">JCM 3296</strain>
    </source>
</reference>
<dbReference type="EMBL" id="BMRE01000094">
    <property type="protein sequence ID" value="GGU85269.1"/>
    <property type="molecule type" value="Genomic_DNA"/>
</dbReference>
<evidence type="ECO:0000313" key="3">
    <source>
        <dbReference type="Proteomes" id="UP000649573"/>
    </source>
</evidence>
<protein>
    <submittedName>
        <fullName evidence="2">Uncharacterized protein</fullName>
    </submittedName>
</protein>
<dbReference type="InterPro" id="IPR011032">
    <property type="entry name" value="GroES-like_sf"/>
</dbReference>
<dbReference type="SUPFAM" id="SSF50129">
    <property type="entry name" value="GroES-like"/>
    <property type="match status" value="1"/>
</dbReference>
<dbReference type="RefSeq" id="WP_229813494.1">
    <property type="nucleotide sequence ID" value="NZ_BMRE01000094.1"/>
</dbReference>
<dbReference type="Gene3D" id="3.90.180.10">
    <property type="entry name" value="Medium-chain alcohol dehydrogenases, catalytic domain"/>
    <property type="match status" value="1"/>
</dbReference>
<comment type="caution">
    <text evidence="2">The sequence shown here is derived from an EMBL/GenBank/DDBJ whole genome shotgun (WGS) entry which is preliminary data.</text>
</comment>
<evidence type="ECO:0000256" key="1">
    <source>
        <dbReference type="SAM" id="MobiDB-lite"/>
    </source>
</evidence>
<organism evidence="2 3">
    <name type="scientific">Lentzea flava</name>
    <dbReference type="NCBI Taxonomy" id="103732"/>
    <lineage>
        <taxon>Bacteria</taxon>
        <taxon>Bacillati</taxon>
        <taxon>Actinomycetota</taxon>
        <taxon>Actinomycetes</taxon>
        <taxon>Pseudonocardiales</taxon>
        <taxon>Pseudonocardiaceae</taxon>
        <taxon>Lentzea</taxon>
    </lineage>
</organism>
<evidence type="ECO:0000313" key="2">
    <source>
        <dbReference type="EMBL" id="GGU85269.1"/>
    </source>
</evidence>
<feature type="region of interest" description="Disordered" evidence="1">
    <location>
        <begin position="45"/>
        <end position="80"/>
    </location>
</feature>
<dbReference type="Proteomes" id="UP000649573">
    <property type="component" value="Unassembled WGS sequence"/>
</dbReference>
<gene>
    <name evidence="2" type="ORF">GCM10010178_89310</name>
</gene>